<evidence type="ECO:0000256" key="1">
    <source>
        <dbReference type="ARBA" id="ARBA00006975"/>
    </source>
</evidence>
<dbReference type="PANTHER" id="PTHR10772">
    <property type="entry name" value="10 KDA HEAT SHOCK PROTEIN"/>
    <property type="match status" value="1"/>
</dbReference>
<evidence type="ECO:0000313" key="5">
    <source>
        <dbReference type="Proteomes" id="UP000224006"/>
    </source>
</evidence>
<keyword evidence="5" id="KW-1185">Reference proteome</keyword>
<evidence type="ECO:0000256" key="3">
    <source>
        <dbReference type="RuleBase" id="RU003479"/>
    </source>
</evidence>
<dbReference type="InterPro" id="IPR020818">
    <property type="entry name" value="Chaperonin_GroES"/>
</dbReference>
<comment type="caution">
    <text evidence="4">The sequence shown here is derived from an EMBL/GenBank/DDBJ whole genome shotgun (WGS) entry which is preliminary data.</text>
</comment>
<keyword evidence="2 3" id="KW-0143">Chaperone</keyword>
<organism evidence="4 5">
    <name type="scientific">Besnoitia besnoiti</name>
    <name type="common">Apicomplexan protozoan</name>
    <dbReference type="NCBI Taxonomy" id="94643"/>
    <lineage>
        <taxon>Eukaryota</taxon>
        <taxon>Sar</taxon>
        <taxon>Alveolata</taxon>
        <taxon>Apicomplexa</taxon>
        <taxon>Conoidasida</taxon>
        <taxon>Coccidia</taxon>
        <taxon>Eucoccidiorida</taxon>
        <taxon>Eimeriorina</taxon>
        <taxon>Sarcocystidae</taxon>
        <taxon>Besnoitia</taxon>
    </lineage>
</organism>
<dbReference type="SUPFAM" id="SSF50129">
    <property type="entry name" value="GroES-like"/>
    <property type="match status" value="2"/>
</dbReference>
<dbReference type="SMART" id="SM00883">
    <property type="entry name" value="Cpn10"/>
    <property type="match status" value="2"/>
</dbReference>
<sequence>MARALCEAEGPSARLRCAYTESLSQRSRRPSRRLSILGLTLLPLASMSVLAPAASDTSSSALVFAVANLNRPPASAPQCSGYNASAGSCRSSDPSLAFVRGQPPRALSVPSPSASAALSPAVQDSNALSVGPASVGARSSVGLLPLKSAKFSFEGDEIGGPIKPLRGMVLLERREAVEKSSGGVYLPSESKGKQVVARVLEVGSGEVNRDTGVRIPIDVVPGDWAIISRHALDSFKYNGKDCVLVEARDILAKVRTTVEERDANPSDLLPLGDTVLVRLTKLPERTASGLYLHQPGGDRSRSQSVKRAEVISVGPGCYNKNGERVPVDVKAGDHVLFSPYSQDEPEMTYGSNSYAFLKAADLLARW</sequence>
<dbReference type="GO" id="GO:0005524">
    <property type="term" value="F:ATP binding"/>
    <property type="evidence" value="ECO:0007669"/>
    <property type="project" value="InterPro"/>
</dbReference>
<protein>
    <submittedName>
        <fullName evidence="4">Chaperonin GroS protein</fullName>
    </submittedName>
</protein>
<dbReference type="GO" id="GO:0044183">
    <property type="term" value="F:protein folding chaperone"/>
    <property type="evidence" value="ECO:0007669"/>
    <property type="project" value="InterPro"/>
</dbReference>
<dbReference type="OrthoDB" id="330109at2759"/>
<dbReference type="Proteomes" id="UP000224006">
    <property type="component" value="Chromosome I"/>
</dbReference>
<dbReference type="STRING" id="94643.A0A2A9MIR4"/>
<accession>A0A2A9MIR4</accession>
<dbReference type="InterPro" id="IPR011032">
    <property type="entry name" value="GroES-like_sf"/>
</dbReference>
<reference evidence="4 5" key="1">
    <citation type="submission" date="2017-09" db="EMBL/GenBank/DDBJ databases">
        <title>Genome sequencing of Besnoitia besnoiti strain Bb-Ger1.</title>
        <authorList>
            <person name="Schares G."/>
            <person name="Venepally P."/>
            <person name="Lorenzi H.A."/>
        </authorList>
    </citation>
    <scope>NUCLEOTIDE SEQUENCE [LARGE SCALE GENOMIC DNA]</scope>
    <source>
        <strain evidence="4 5">Bb-Ger1</strain>
    </source>
</reference>
<evidence type="ECO:0000256" key="2">
    <source>
        <dbReference type="ARBA" id="ARBA00023186"/>
    </source>
</evidence>
<dbReference type="GO" id="GO:0046872">
    <property type="term" value="F:metal ion binding"/>
    <property type="evidence" value="ECO:0007669"/>
    <property type="project" value="TreeGrafter"/>
</dbReference>
<dbReference type="PRINTS" id="PR00297">
    <property type="entry name" value="CHAPERONIN10"/>
</dbReference>
<evidence type="ECO:0000313" key="4">
    <source>
        <dbReference type="EMBL" id="PFH38428.1"/>
    </source>
</evidence>
<dbReference type="Pfam" id="PF00166">
    <property type="entry name" value="Cpn10"/>
    <property type="match status" value="2"/>
</dbReference>
<dbReference type="CDD" id="cd00320">
    <property type="entry name" value="cpn10"/>
    <property type="match status" value="2"/>
</dbReference>
<comment type="similarity">
    <text evidence="1 3">Belongs to the GroES chaperonin family.</text>
</comment>
<dbReference type="EMBL" id="NWUJ01000001">
    <property type="protein sequence ID" value="PFH38428.1"/>
    <property type="molecule type" value="Genomic_DNA"/>
</dbReference>
<dbReference type="AlphaFoldDB" id="A0A2A9MIR4"/>
<gene>
    <name evidence="4" type="ORF">BESB_007700</name>
</gene>
<dbReference type="KEGG" id="bbes:BESB_007700"/>
<dbReference type="VEuPathDB" id="ToxoDB:BESB_007700"/>
<dbReference type="GO" id="GO:0051082">
    <property type="term" value="F:unfolded protein binding"/>
    <property type="evidence" value="ECO:0007669"/>
    <property type="project" value="TreeGrafter"/>
</dbReference>
<dbReference type="RefSeq" id="XP_029222437.1">
    <property type="nucleotide sequence ID" value="XM_029359524.1"/>
</dbReference>
<dbReference type="PANTHER" id="PTHR10772:SF63">
    <property type="entry name" value="20 KDA CHAPERONIN, CHLOROPLASTIC"/>
    <property type="match status" value="1"/>
</dbReference>
<name>A0A2A9MIR4_BESBE</name>
<dbReference type="GeneID" id="40305832"/>
<dbReference type="InterPro" id="IPR037124">
    <property type="entry name" value="Chaperonin_GroES_sf"/>
</dbReference>
<dbReference type="GO" id="GO:0051087">
    <property type="term" value="F:protein-folding chaperone binding"/>
    <property type="evidence" value="ECO:0007669"/>
    <property type="project" value="TreeGrafter"/>
</dbReference>
<proteinExistence type="inferred from homology"/>
<dbReference type="Gene3D" id="2.30.33.40">
    <property type="entry name" value="GroES chaperonin"/>
    <property type="match status" value="2"/>
</dbReference>